<dbReference type="STRING" id="1177179.A11A3_04570"/>
<dbReference type="SUPFAM" id="SSF56281">
    <property type="entry name" value="Metallo-hydrolase/oxidoreductase"/>
    <property type="match status" value="1"/>
</dbReference>
<dbReference type="eggNOG" id="COG0658">
    <property type="taxonomic scope" value="Bacteria"/>
</dbReference>
<dbReference type="InterPro" id="IPR035681">
    <property type="entry name" value="ComA-like_MBL"/>
</dbReference>
<feature type="transmembrane region" description="Helical" evidence="6">
    <location>
        <begin position="292"/>
        <end position="309"/>
    </location>
</feature>
<keyword evidence="2" id="KW-1003">Cell membrane</keyword>
<sequence length="720" mass="79408">MLWWLVSRWRGRQWRLPLCLMLAYGYGIFQLHAGLETRLPLSLNGETLSLQARVVDLPDTQQLYRYGKRQTRQRLLLDVWGENRWPGHHYVRASAYDLTPLLHAGDRLTVQARLFVPHGWYNQAGTDRARQALAEQVDARGVIKQVGPITPGQGLLHRRESLSRWLAAAVVMSPSGQAVLPALVVGDRGALTDSLRHGFQGTGTAHLLAISGLHVAIVAGWLWWLGRWLLMPLLQWLFPRWRRFTLQQLAWGPALAAAAGYAALAGFSLPTVRALIMLSLLALCQWLRVRLALWRVLGLALLIVLLLFPLSSLSMSLWLSFGAVAVIAWLTTGRPDGRLMLWLPVVMMVAGGLLFGQWSWSSPLANLLLVPLYAMLVIPLALLGTLAASPLLLQAAATGVELSVLVMQGLLALMPPLTAMLPGPLAGLFLLLAVLLWLTPSLPVPRRLLPFLLVPWLGQRPPPLAQGAMEVIFFDVGQGEAVVVRTRQHLLLYDTGPGWPGGSAADYVLLPWLHRQGLRPDRVIVSHGDSDHAGGVQALPAGLAMLSGEPDRVDYPAGPCHRGQHWRWDGVGFALLWPEADSDVSGNNASCVLQVRSRQGSVLLTGDIETSAEYRMLGQLSPVDLLQLPHHGSHSSSSAALLRALSPRWAVATVGFANRFHHPSREVVARLQRAGVTVLRTDRDGMIVFRWGAVDNAPLITRWRLAHGRPWHGPARWRLW</sequence>
<keyword evidence="3 6" id="KW-0812">Transmembrane</keyword>
<dbReference type="GO" id="GO:0030420">
    <property type="term" value="P:establishment of competence for transformation"/>
    <property type="evidence" value="ECO:0007669"/>
    <property type="project" value="InterPro"/>
</dbReference>
<feature type="domain" description="Metallo-beta-lactamase" evidence="7">
    <location>
        <begin position="478"/>
        <end position="654"/>
    </location>
</feature>
<dbReference type="InterPro" id="IPR036866">
    <property type="entry name" value="RibonucZ/Hydroxyglut_hydro"/>
</dbReference>
<dbReference type="eggNOG" id="COG2333">
    <property type="taxonomic scope" value="Bacteria"/>
</dbReference>
<feature type="transmembrane region" description="Helical" evidence="6">
    <location>
        <begin position="246"/>
        <end position="264"/>
    </location>
</feature>
<dbReference type="InterPro" id="IPR004797">
    <property type="entry name" value="Competence_ComEC/Rec2"/>
</dbReference>
<name>L0WES4_9GAMM</name>
<dbReference type="InterPro" id="IPR004477">
    <property type="entry name" value="ComEC_N"/>
</dbReference>
<dbReference type="Pfam" id="PF00753">
    <property type="entry name" value="Lactamase_B"/>
    <property type="match status" value="1"/>
</dbReference>
<dbReference type="SMART" id="SM00849">
    <property type="entry name" value="Lactamase_B"/>
    <property type="match status" value="1"/>
</dbReference>
<keyword evidence="5 6" id="KW-0472">Membrane</keyword>
<dbReference type="PANTHER" id="PTHR30619:SF1">
    <property type="entry name" value="RECOMBINATION PROTEIN 2"/>
    <property type="match status" value="1"/>
</dbReference>
<proteinExistence type="predicted"/>
<dbReference type="PANTHER" id="PTHR30619">
    <property type="entry name" value="DNA INTERNALIZATION/COMPETENCE PROTEIN COMEC/REC2"/>
    <property type="match status" value="1"/>
</dbReference>
<dbReference type="NCBIfam" id="TIGR00360">
    <property type="entry name" value="ComEC_N-term"/>
    <property type="match status" value="1"/>
</dbReference>
<reference evidence="8 9" key="1">
    <citation type="journal article" date="2012" name="J. Bacteriol.">
        <title>Genome Sequence of the Alkane-Degrading Bacterium Alcanivorax hongdengensis Type Strain A-11-3.</title>
        <authorList>
            <person name="Lai Q."/>
            <person name="Shao Z."/>
        </authorList>
    </citation>
    <scope>NUCLEOTIDE SEQUENCE [LARGE SCALE GENOMIC DNA]</scope>
    <source>
        <strain evidence="8 9">A-11-3</strain>
    </source>
</reference>
<dbReference type="InterPro" id="IPR025405">
    <property type="entry name" value="DUF4131"/>
</dbReference>
<comment type="caution">
    <text evidence="8">The sequence shown here is derived from an EMBL/GenBank/DDBJ whole genome shotgun (WGS) entry which is preliminary data.</text>
</comment>
<feature type="transmembrane region" description="Helical" evidence="6">
    <location>
        <begin position="419"/>
        <end position="438"/>
    </location>
</feature>
<evidence type="ECO:0000256" key="4">
    <source>
        <dbReference type="ARBA" id="ARBA00022989"/>
    </source>
</evidence>
<feature type="transmembrane region" description="Helical" evidence="6">
    <location>
        <begin position="364"/>
        <end position="384"/>
    </location>
</feature>
<dbReference type="NCBIfam" id="TIGR00361">
    <property type="entry name" value="ComEC_Rec2"/>
    <property type="match status" value="1"/>
</dbReference>
<evidence type="ECO:0000256" key="2">
    <source>
        <dbReference type="ARBA" id="ARBA00022475"/>
    </source>
</evidence>
<feature type="transmembrane region" description="Helical" evidence="6">
    <location>
        <begin position="165"/>
        <end position="185"/>
    </location>
</feature>
<dbReference type="InterPro" id="IPR001279">
    <property type="entry name" value="Metallo-B-lactamas"/>
</dbReference>
<gene>
    <name evidence="8" type="ORF">A11A3_04570</name>
</gene>
<dbReference type="Gene3D" id="3.60.15.10">
    <property type="entry name" value="Ribonuclease Z/Hydroxyacylglutathione hydrolase-like"/>
    <property type="match status" value="1"/>
</dbReference>
<dbReference type="PATRIC" id="fig|1177179.3.peg.912"/>
<comment type="subcellular location">
    <subcellularLocation>
        <location evidence="1">Cell membrane</location>
        <topology evidence="1">Multi-pass membrane protein</topology>
    </subcellularLocation>
</comment>
<dbReference type="GO" id="GO:0005886">
    <property type="term" value="C:plasma membrane"/>
    <property type="evidence" value="ECO:0007669"/>
    <property type="project" value="UniProtKB-SubCell"/>
</dbReference>
<dbReference type="Pfam" id="PF13567">
    <property type="entry name" value="DUF4131"/>
    <property type="match status" value="1"/>
</dbReference>
<feature type="transmembrane region" description="Helical" evidence="6">
    <location>
        <begin position="315"/>
        <end position="332"/>
    </location>
</feature>
<dbReference type="EMBL" id="AMRJ01000004">
    <property type="protein sequence ID" value="EKF75224.1"/>
    <property type="molecule type" value="Genomic_DNA"/>
</dbReference>
<keyword evidence="4 6" id="KW-1133">Transmembrane helix</keyword>
<evidence type="ECO:0000256" key="1">
    <source>
        <dbReference type="ARBA" id="ARBA00004651"/>
    </source>
</evidence>
<feature type="transmembrane region" description="Helical" evidence="6">
    <location>
        <begin position="205"/>
        <end position="225"/>
    </location>
</feature>
<evidence type="ECO:0000313" key="8">
    <source>
        <dbReference type="EMBL" id="EKF75224.1"/>
    </source>
</evidence>
<dbReference type="Pfam" id="PF03772">
    <property type="entry name" value="Competence"/>
    <property type="match status" value="1"/>
</dbReference>
<protein>
    <submittedName>
        <fullName evidence="8">DNA internalization-like protein</fullName>
    </submittedName>
</protein>
<evidence type="ECO:0000259" key="7">
    <source>
        <dbReference type="SMART" id="SM00849"/>
    </source>
</evidence>
<organism evidence="8 9">
    <name type="scientific">Alcanivorax hongdengensis A-11-3</name>
    <dbReference type="NCBI Taxonomy" id="1177179"/>
    <lineage>
        <taxon>Bacteria</taxon>
        <taxon>Pseudomonadati</taxon>
        <taxon>Pseudomonadota</taxon>
        <taxon>Gammaproteobacteria</taxon>
        <taxon>Oceanospirillales</taxon>
        <taxon>Alcanivoracaceae</taxon>
        <taxon>Alcanivorax</taxon>
    </lineage>
</organism>
<evidence type="ECO:0000256" key="3">
    <source>
        <dbReference type="ARBA" id="ARBA00022692"/>
    </source>
</evidence>
<dbReference type="Proteomes" id="UP000010164">
    <property type="component" value="Unassembled WGS sequence"/>
</dbReference>
<dbReference type="CDD" id="cd07731">
    <property type="entry name" value="ComA-like_MBL-fold"/>
    <property type="match status" value="1"/>
</dbReference>
<evidence type="ECO:0000256" key="5">
    <source>
        <dbReference type="ARBA" id="ARBA00023136"/>
    </source>
</evidence>
<evidence type="ECO:0000313" key="9">
    <source>
        <dbReference type="Proteomes" id="UP000010164"/>
    </source>
</evidence>
<dbReference type="InterPro" id="IPR052159">
    <property type="entry name" value="Competence_DNA_uptake"/>
</dbReference>
<feature type="transmembrane region" description="Helical" evidence="6">
    <location>
        <begin position="339"/>
        <end position="358"/>
    </location>
</feature>
<keyword evidence="9" id="KW-1185">Reference proteome</keyword>
<accession>L0WES4</accession>
<dbReference type="AlphaFoldDB" id="L0WES4"/>
<evidence type="ECO:0000256" key="6">
    <source>
        <dbReference type="SAM" id="Phobius"/>
    </source>
</evidence>